<keyword evidence="1" id="KW-0175">Coiled coil</keyword>
<evidence type="ECO:0000313" key="3">
    <source>
        <dbReference type="EMBL" id="MDQ0505391.1"/>
    </source>
</evidence>
<keyword evidence="4" id="KW-1185">Reference proteome</keyword>
<feature type="coiled-coil region" evidence="1">
    <location>
        <begin position="103"/>
        <end position="130"/>
    </location>
</feature>
<evidence type="ECO:0000256" key="1">
    <source>
        <dbReference type="SAM" id="Coils"/>
    </source>
</evidence>
<accession>A0ABU0LE16</accession>
<comment type="caution">
    <text evidence="3">The sequence shown here is derived from an EMBL/GenBank/DDBJ whole genome shotgun (WGS) entry which is preliminary data.</text>
</comment>
<sequence>MSPITAWVLENIQIDLGNLVVGIATIFIAMVTLRTTMANIRMEANHRIASFRVNWIENLRSNVSKFIGAVHILKKGALGKTKDEVDDLHTDIMKIETYILLMLNTNEAEHKLLKDELEQTRTTLARFSDNRDPDLDHEIDENLKKISEITAKILKTEWDRASAEIKKKN</sequence>
<evidence type="ECO:0000256" key="2">
    <source>
        <dbReference type="SAM" id="Phobius"/>
    </source>
</evidence>
<dbReference type="RefSeq" id="WP_237344554.1">
    <property type="nucleotide sequence ID" value="NZ_JABWGX010000004.1"/>
</dbReference>
<proteinExistence type="predicted"/>
<gene>
    <name evidence="3" type="ORF">QOZ94_002187</name>
</gene>
<keyword evidence="2" id="KW-0812">Transmembrane</keyword>
<name>A0ABU0LE16_XANAG</name>
<dbReference type="Proteomes" id="UP001241747">
    <property type="component" value="Unassembled WGS sequence"/>
</dbReference>
<keyword evidence="2" id="KW-0472">Membrane</keyword>
<evidence type="ECO:0000313" key="4">
    <source>
        <dbReference type="Proteomes" id="UP001241747"/>
    </source>
</evidence>
<reference evidence="3 4" key="1">
    <citation type="submission" date="2023-07" db="EMBL/GenBank/DDBJ databases">
        <title>Genomic Encyclopedia of Type Strains, Phase IV (KMG-IV): sequencing the most valuable type-strain genomes for metagenomic binning, comparative biology and taxonomic classification.</title>
        <authorList>
            <person name="Goeker M."/>
        </authorList>
    </citation>
    <scope>NUCLEOTIDE SEQUENCE [LARGE SCALE GENOMIC DNA]</scope>
    <source>
        <strain evidence="3 4">DSM 3770</strain>
    </source>
</reference>
<dbReference type="EMBL" id="JAUSVY010000004">
    <property type="protein sequence ID" value="MDQ0505391.1"/>
    <property type="molecule type" value="Genomic_DNA"/>
</dbReference>
<protein>
    <submittedName>
        <fullName evidence="3">Uncharacterized protein</fullName>
    </submittedName>
</protein>
<organism evidence="3 4">
    <name type="scientific">Xanthobacter agilis</name>
    <dbReference type="NCBI Taxonomy" id="47492"/>
    <lineage>
        <taxon>Bacteria</taxon>
        <taxon>Pseudomonadati</taxon>
        <taxon>Pseudomonadota</taxon>
        <taxon>Alphaproteobacteria</taxon>
        <taxon>Hyphomicrobiales</taxon>
        <taxon>Xanthobacteraceae</taxon>
        <taxon>Xanthobacter</taxon>
    </lineage>
</organism>
<keyword evidence="2" id="KW-1133">Transmembrane helix</keyword>
<feature type="transmembrane region" description="Helical" evidence="2">
    <location>
        <begin position="12"/>
        <end position="33"/>
    </location>
</feature>